<dbReference type="EMBL" id="MK072391">
    <property type="protein sequence ID" value="AYV83630.1"/>
    <property type="molecule type" value="Genomic_DNA"/>
</dbReference>
<organism evidence="1">
    <name type="scientific">Hyperionvirus sp</name>
    <dbReference type="NCBI Taxonomy" id="2487770"/>
    <lineage>
        <taxon>Viruses</taxon>
        <taxon>Varidnaviria</taxon>
        <taxon>Bamfordvirae</taxon>
        <taxon>Nucleocytoviricota</taxon>
        <taxon>Megaviricetes</taxon>
        <taxon>Imitervirales</taxon>
        <taxon>Mimiviridae</taxon>
        <taxon>Klosneuvirinae</taxon>
    </lineage>
</organism>
<accession>A0A3G5A8N5</accession>
<proteinExistence type="predicted"/>
<name>A0A3G5A8N5_9VIRU</name>
<sequence>MCVIMLMIEHYCVMCDQASALYDHHDAYEHLTYIGDKLKTHNIKYWLMLDTLLGAIKDNDILKSVNGISLGTSIDNYKKILAMNDMIKKDGYRFTESHVTGNEYPSGKDKSIWRVSVNIYYFNKEVGDISFFSKFPDKIMRRYDKNIDYWPSIFTVPEWFFDKMGVVKIRKALFPVPRAPDVLLDYWYGTKWRDRSVVNHRNSVKNLKSKLSFLIKYADKSLRATSNEAKYTYPIDQIEWIKENDPVRR</sequence>
<evidence type="ECO:0000313" key="1">
    <source>
        <dbReference type="EMBL" id="AYV83630.1"/>
    </source>
</evidence>
<reference evidence="1" key="1">
    <citation type="submission" date="2018-10" db="EMBL/GenBank/DDBJ databases">
        <title>Hidden diversity of soil giant viruses.</title>
        <authorList>
            <person name="Schulz F."/>
            <person name="Alteio L."/>
            <person name="Goudeau D."/>
            <person name="Ryan E.M."/>
            <person name="Malmstrom R.R."/>
            <person name="Blanchard J."/>
            <person name="Woyke T."/>
        </authorList>
    </citation>
    <scope>NUCLEOTIDE SEQUENCE</scope>
    <source>
        <strain evidence="1">HYV1</strain>
    </source>
</reference>
<protein>
    <submittedName>
        <fullName evidence="1">Uncharacterized protein</fullName>
    </submittedName>
</protein>
<gene>
    <name evidence="1" type="ORF">Hyperionvirus9_47</name>
</gene>